<reference evidence="3" key="1">
    <citation type="submission" date="2016-10" db="EMBL/GenBank/DDBJ databases">
        <authorList>
            <person name="Varghese N."/>
            <person name="Submissions S."/>
        </authorList>
    </citation>
    <scope>NUCLEOTIDE SEQUENCE [LARGE SCALE GENOMIC DNA]</scope>
    <source>
        <strain evidence="3">DSM 15310</strain>
    </source>
</reference>
<protein>
    <submittedName>
        <fullName evidence="2">Helix-turn-helix domain-containing protein</fullName>
    </submittedName>
</protein>
<evidence type="ECO:0000313" key="2">
    <source>
        <dbReference type="EMBL" id="SET98802.1"/>
    </source>
</evidence>
<dbReference type="Proteomes" id="UP000198697">
    <property type="component" value="Unassembled WGS sequence"/>
</dbReference>
<dbReference type="EMBL" id="FOHS01000005">
    <property type="protein sequence ID" value="SET98802.1"/>
    <property type="molecule type" value="Genomic_DNA"/>
</dbReference>
<dbReference type="Pfam" id="PF13560">
    <property type="entry name" value="HTH_31"/>
    <property type="match status" value="1"/>
</dbReference>
<feature type="domain" description="HTH cro/C1-type" evidence="1">
    <location>
        <begin position="7"/>
        <end position="61"/>
    </location>
</feature>
<name>A0A1I0IQZ4_9BACT</name>
<dbReference type="PROSITE" id="PS50943">
    <property type="entry name" value="HTH_CROC1"/>
    <property type="match status" value="1"/>
</dbReference>
<keyword evidence="3" id="KW-1185">Reference proteome</keyword>
<evidence type="ECO:0000259" key="1">
    <source>
        <dbReference type="PROSITE" id="PS50943"/>
    </source>
</evidence>
<dbReference type="SMART" id="SM00530">
    <property type="entry name" value="HTH_XRE"/>
    <property type="match status" value="1"/>
</dbReference>
<dbReference type="InterPro" id="IPR010982">
    <property type="entry name" value="Lambda_DNA-bd_dom_sf"/>
</dbReference>
<proteinExistence type="predicted"/>
<dbReference type="SUPFAM" id="SSF47413">
    <property type="entry name" value="lambda repressor-like DNA-binding domains"/>
    <property type="match status" value="1"/>
</dbReference>
<dbReference type="GO" id="GO:0003677">
    <property type="term" value="F:DNA binding"/>
    <property type="evidence" value="ECO:0007669"/>
    <property type="project" value="InterPro"/>
</dbReference>
<evidence type="ECO:0000313" key="3">
    <source>
        <dbReference type="Proteomes" id="UP000198697"/>
    </source>
</evidence>
<dbReference type="InterPro" id="IPR001387">
    <property type="entry name" value="Cro/C1-type_HTH"/>
</dbReference>
<accession>A0A1I0IQZ4</accession>
<organism evidence="2 3">
    <name type="scientific">Hymenobacter actinosclerus</name>
    <dbReference type="NCBI Taxonomy" id="82805"/>
    <lineage>
        <taxon>Bacteria</taxon>
        <taxon>Pseudomonadati</taxon>
        <taxon>Bacteroidota</taxon>
        <taxon>Cytophagia</taxon>
        <taxon>Cytophagales</taxon>
        <taxon>Hymenobacteraceae</taxon>
        <taxon>Hymenobacter</taxon>
    </lineage>
</organism>
<sequence>MEIHCVLRKVREYKGISQECMAYHLNISQNCYHKIESGKVSMKVETLLAAAAVLDTPITDFFAQVQSTHLPQGLTNMQLDALKGGRSWHNLLFSLVPW</sequence>
<dbReference type="AlphaFoldDB" id="A0A1I0IQZ4"/>
<dbReference type="CDD" id="cd00093">
    <property type="entry name" value="HTH_XRE"/>
    <property type="match status" value="1"/>
</dbReference>
<dbReference type="Gene3D" id="1.10.260.40">
    <property type="entry name" value="lambda repressor-like DNA-binding domains"/>
    <property type="match status" value="1"/>
</dbReference>
<gene>
    <name evidence="2" type="ORF">SAMN04487998_3414</name>
</gene>